<dbReference type="SUPFAM" id="SSF56954">
    <property type="entry name" value="Outer membrane efflux proteins (OEP)"/>
    <property type="match status" value="1"/>
</dbReference>
<dbReference type="GO" id="GO:0015562">
    <property type="term" value="F:efflux transmembrane transporter activity"/>
    <property type="evidence" value="ECO:0007669"/>
    <property type="project" value="InterPro"/>
</dbReference>
<dbReference type="KEGG" id="nneo:PQG83_02000"/>
<name>A0AA96GJM1_9BACT</name>
<dbReference type="Proteomes" id="UP001302494">
    <property type="component" value="Chromosome"/>
</dbReference>
<comment type="similarity">
    <text evidence="2">Belongs to the outer membrane factor (OMF) (TC 1.B.17) family.</text>
</comment>
<dbReference type="GO" id="GO:1990281">
    <property type="term" value="C:efflux pump complex"/>
    <property type="evidence" value="ECO:0007669"/>
    <property type="project" value="TreeGrafter"/>
</dbReference>
<dbReference type="GO" id="GO:0015288">
    <property type="term" value="F:porin activity"/>
    <property type="evidence" value="ECO:0007669"/>
    <property type="project" value="TreeGrafter"/>
</dbReference>
<dbReference type="Gene3D" id="1.20.1600.10">
    <property type="entry name" value="Outer membrane efflux proteins (OEP)"/>
    <property type="match status" value="1"/>
</dbReference>
<keyword evidence="5" id="KW-0812">Transmembrane</keyword>
<proteinExistence type="inferred from homology"/>
<accession>A0AA96GJM1</accession>
<keyword evidence="3" id="KW-0813">Transport</keyword>
<evidence type="ECO:0000313" key="10">
    <source>
        <dbReference type="Proteomes" id="UP001302494"/>
    </source>
</evidence>
<evidence type="ECO:0000256" key="1">
    <source>
        <dbReference type="ARBA" id="ARBA00004442"/>
    </source>
</evidence>
<gene>
    <name evidence="9" type="ORF">PQG83_02000</name>
</gene>
<reference evidence="9 10" key="1">
    <citation type="submission" date="2023-01" db="EMBL/GenBank/DDBJ databases">
        <title>Cultivation and genomic characterization of new, ubiquitous marine nitrite-oxidizing bacteria from the Nitrospirales.</title>
        <authorList>
            <person name="Mueller A.J."/>
            <person name="Daebeler A."/>
            <person name="Herbold C.W."/>
            <person name="Kirkegaard R.H."/>
            <person name="Daims H."/>
        </authorList>
    </citation>
    <scope>NUCLEOTIDE SEQUENCE [LARGE SCALE GENOMIC DNA]</scope>
    <source>
        <strain evidence="9 10">DK</strain>
    </source>
</reference>
<keyword evidence="10" id="KW-1185">Reference proteome</keyword>
<evidence type="ECO:0000313" key="9">
    <source>
        <dbReference type="EMBL" id="WNM62542.1"/>
    </source>
</evidence>
<comment type="subcellular location">
    <subcellularLocation>
        <location evidence="1">Cell outer membrane</location>
    </subcellularLocation>
</comment>
<feature type="signal peptide" evidence="8">
    <location>
        <begin position="1"/>
        <end position="23"/>
    </location>
</feature>
<dbReference type="InterPro" id="IPR051906">
    <property type="entry name" value="TolC-like"/>
</dbReference>
<sequence length="472" mass="51117">MNLLPTFLAIFFCLHVAIEACHAQQPEPLSTHLTLLQAIEYGLQHYPAVRESLAKQKEAQSGIDLAETNYLPRVEIGVQGTRSTFNNVSGMFFPNAFFQPISGPDLGRSAYSSSWGSAAGILLAWEPFDFGLRSAQVSTARTMERHSKAFITLTQLEVALAVGDAYIDVIMAQESRQALQANLERRVVFAKTVEVLVRNQLRPGVDGSRAQAETAVARTHLLEAEQVERSRMATLAQVLGIAGGRISIGDPVLKAFPQGSVADKKDPSQHPLALVQKAAADIPKNREEALAQAWVPKFNLQSSFFGRGSGWDNQGNRGGGGDGLLPDVPNWAVGLTATFSLLDFSAIRAQKQQAHFHNLAEMARYDRVIQELTAQQVKARSLVESTKLIAENTPIQFQAARLTEAQAAAQFKVGLATVVDVSEAQRLVVQAAVDDARARLGVWKALLALSGVQGELSEILRLARPSASSPGH</sequence>
<evidence type="ECO:0000256" key="3">
    <source>
        <dbReference type="ARBA" id="ARBA00022448"/>
    </source>
</evidence>
<keyword evidence="6" id="KW-0472">Membrane</keyword>
<evidence type="ECO:0000256" key="6">
    <source>
        <dbReference type="ARBA" id="ARBA00023136"/>
    </source>
</evidence>
<evidence type="ECO:0000256" key="4">
    <source>
        <dbReference type="ARBA" id="ARBA00022452"/>
    </source>
</evidence>
<dbReference type="PANTHER" id="PTHR30026:SF20">
    <property type="entry name" value="OUTER MEMBRANE PROTEIN TOLC"/>
    <property type="match status" value="1"/>
</dbReference>
<dbReference type="RefSeq" id="WP_312746180.1">
    <property type="nucleotide sequence ID" value="NZ_CP116968.1"/>
</dbReference>
<dbReference type="EMBL" id="CP116968">
    <property type="protein sequence ID" value="WNM62542.1"/>
    <property type="molecule type" value="Genomic_DNA"/>
</dbReference>
<evidence type="ECO:0000256" key="5">
    <source>
        <dbReference type="ARBA" id="ARBA00022692"/>
    </source>
</evidence>
<evidence type="ECO:0000256" key="8">
    <source>
        <dbReference type="SAM" id="SignalP"/>
    </source>
</evidence>
<evidence type="ECO:0000256" key="2">
    <source>
        <dbReference type="ARBA" id="ARBA00007613"/>
    </source>
</evidence>
<dbReference type="InterPro" id="IPR003423">
    <property type="entry name" value="OMP_efflux"/>
</dbReference>
<keyword evidence="8" id="KW-0732">Signal</keyword>
<dbReference type="AlphaFoldDB" id="A0AA96GJM1"/>
<dbReference type="Pfam" id="PF02321">
    <property type="entry name" value="OEP"/>
    <property type="match status" value="2"/>
</dbReference>
<feature type="chain" id="PRO_5041645504" evidence="8">
    <location>
        <begin position="24"/>
        <end position="472"/>
    </location>
</feature>
<dbReference type="GO" id="GO:0009279">
    <property type="term" value="C:cell outer membrane"/>
    <property type="evidence" value="ECO:0007669"/>
    <property type="project" value="UniProtKB-SubCell"/>
</dbReference>
<keyword evidence="7" id="KW-0998">Cell outer membrane</keyword>
<dbReference type="PANTHER" id="PTHR30026">
    <property type="entry name" value="OUTER MEMBRANE PROTEIN TOLC"/>
    <property type="match status" value="1"/>
</dbReference>
<organism evidence="9 10">
    <name type="scientific">Candidatus Nitrospira neomarina</name>
    <dbReference type="NCBI Taxonomy" id="3020899"/>
    <lineage>
        <taxon>Bacteria</taxon>
        <taxon>Pseudomonadati</taxon>
        <taxon>Nitrospirota</taxon>
        <taxon>Nitrospiria</taxon>
        <taxon>Nitrospirales</taxon>
        <taxon>Nitrospiraceae</taxon>
        <taxon>Nitrospira</taxon>
    </lineage>
</organism>
<evidence type="ECO:0000256" key="7">
    <source>
        <dbReference type="ARBA" id="ARBA00023237"/>
    </source>
</evidence>
<protein>
    <submittedName>
        <fullName evidence="9">TolC family protein</fullName>
    </submittedName>
</protein>
<keyword evidence="4" id="KW-1134">Transmembrane beta strand</keyword>